<protein>
    <recommendedName>
        <fullName evidence="3">CdiI immunity protein domain-containing protein</fullName>
    </recommendedName>
</protein>
<name>A0ABV7YEQ7_9ACTN</name>
<accession>A0ABV7YEQ7</accession>
<comment type="caution">
    <text evidence="1">The sequence shown here is derived from an EMBL/GenBank/DDBJ whole genome shotgun (WGS) entry which is preliminary data.</text>
</comment>
<organism evidence="1 2">
    <name type="scientific">Tenggerimyces flavus</name>
    <dbReference type="NCBI Taxonomy" id="1708749"/>
    <lineage>
        <taxon>Bacteria</taxon>
        <taxon>Bacillati</taxon>
        <taxon>Actinomycetota</taxon>
        <taxon>Actinomycetes</taxon>
        <taxon>Propionibacteriales</taxon>
        <taxon>Nocardioidaceae</taxon>
        <taxon>Tenggerimyces</taxon>
    </lineage>
</organism>
<reference evidence="2" key="1">
    <citation type="journal article" date="2019" name="Int. J. Syst. Evol. Microbiol.">
        <title>The Global Catalogue of Microorganisms (GCM) 10K type strain sequencing project: providing services to taxonomists for standard genome sequencing and annotation.</title>
        <authorList>
            <consortium name="The Broad Institute Genomics Platform"/>
            <consortium name="The Broad Institute Genome Sequencing Center for Infectious Disease"/>
            <person name="Wu L."/>
            <person name="Ma J."/>
        </authorList>
    </citation>
    <scope>NUCLEOTIDE SEQUENCE [LARGE SCALE GENOMIC DNA]</scope>
    <source>
        <strain evidence="2">CGMCC 4.7241</strain>
    </source>
</reference>
<proteinExistence type="predicted"/>
<evidence type="ECO:0008006" key="3">
    <source>
        <dbReference type="Google" id="ProtNLM"/>
    </source>
</evidence>
<gene>
    <name evidence="1" type="ORF">ACFOUW_23005</name>
</gene>
<dbReference type="EMBL" id="JBHRZH010000020">
    <property type="protein sequence ID" value="MFC3763726.1"/>
    <property type="molecule type" value="Genomic_DNA"/>
</dbReference>
<dbReference type="RefSeq" id="WP_205118599.1">
    <property type="nucleotide sequence ID" value="NZ_JAFBCM010000001.1"/>
</dbReference>
<evidence type="ECO:0000313" key="2">
    <source>
        <dbReference type="Proteomes" id="UP001595699"/>
    </source>
</evidence>
<sequence length="115" mass="13207">MSVPGRIRDPEVSRVKNRDEPFATLISYAGKFFHPERTPRLVETLRTAVHRPIEDQNIDARTFVQELRRALSGDTEGLPEDALFDVTHYGDGSDEAFLKRVWEEIFPEEPLPARS</sequence>
<keyword evidence="2" id="KW-1185">Reference proteome</keyword>
<dbReference type="Proteomes" id="UP001595699">
    <property type="component" value="Unassembled WGS sequence"/>
</dbReference>
<evidence type="ECO:0000313" key="1">
    <source>
        <dbReference type="EMBL" id="MFC3763726.1"/>
    </source>
</evidence>